<name>A0A3M6TEE0_POCDA</name>
<dbReference type="GO" id="GO:0012505">
    <property type="term" value="C:endomembrane system"/>
    <property type="evidence" value="ECO:0007669"/>
    <property type="project" value="UniProtKB-ARBA"/>
</dbReference>
<feature type="transmembrane region" description="Helical" evidence="2">
    <location>
        <begin position="2065"/>
        <end position="2091"/>
    </location>
</feature>
<feature type="compositionally biased region" description="Low complexity" evidence="1">
    <location>
        <begin position="1407"/>
        <end position="1422"/>
    </location>
</feature>
<feature type="transmembrane region" description="Helical" evidence="2">
    <location>
        <begin position="1875"/>
        <end position="1894"/>
    </location>
</feature>
<feature type="non-terminal residue" evidence="4">
    <location>
        <position position="1"/>
    </location>
</feature>
<dbReference type="PANTHER" id="PTHR10663">
    <property type="entry name" value="GUANYL-NUCLEOTIDE EXCHANGE FACTOR"/>
    <property type="match status" value="1"/>
</dbReference>
<proteinExistence type="predicted"/>
<comment type="caution">
    <text evidence="4">The sequence shown here is derived from an EMBL/GenBank/DDBJ whole genome shotgun (WGS) entry which is preliminary data.</text>
</comment>
<dbReference type="Pfam" id="PF12783">
    <property type="entry name" value="Sec7-like_HUS"/>
    <property type="match status" value="1"/>
</dbReference>
<dbReference type="Proteomes" id="UP000275408">
    <property type="component" value="Unassembled WGS sequence"/>
</dbReference>
<feature type="transmembrane region" description="Helical" evidence="2">
    <location>
        <begin position="1821"/>
        <end position="1840"/>
    </location>
</feature>
<dbReference type="Pfam" id="PF23325">
    <property type="entry name" value="TPR_28"/>
    <property type="match status" value="1"/>
</dbReference>
<accession>A0A3M6TEE0</accession>
<dbReference type="GO" id="GO:0032012">
    <property type="term" value="P:regulation of ARF protein signal transduction"/>
    <property type="evidence" value="ECO:0007669"/>
    <property type="project" value="InterPro"/>
</dbReference>
<evidence type="ECO:0000256" key="1">
    <source>
        <dbReference type="SAM" id="MobiDB-lite"/>
    </source>
</evidence>
<dbReference type="InterPro" id="IPR056604">
    <property type="entry name" value="GBF1-like_TPR"/>
</dbReference>
<feature type="region of interest" description="Disordered" evidence="1">
    <location>
        <begin position="1407"/>
        <end position="1452"/>
    </location>
</feature>
<feature type="domain" description="SEC7" evidence="3">
    <location>
        <begin position="684"/>
        <end position="873"/>
    </location>
</feature>
<feature type="transmembrane region" description="Helical" evidence="2">
    <location>
        <begin position="2153"/>
        <end position="2175"/>
    </location>
</feature>
<keyword evidence="5" id="KW-1185">Reference proteome</keyword>
<dbReference type="CDD" id="cd00171">
    <property type="entry name" value="Sec7"/>
    <property type="match status" value="1"/>
</dbReference>
<keyword evidence="2" id="KW-1133">Transmembrane helix</keyword>
<dbReference type="Pfam" id="PF01369">
    <property type="entry name" value="Sec7"/>
    <property type="match status" value="1"/>
</dbReference>
<organism evidence="4 5">
    <name type="scientific">Pocillopora damicornis</name>
    <name type="common">Cauliflower coral</name>
    <name type="synonym">Millepora damicornis</name>
    <dbReference type="NCBI Taxonomy" id="46731"/>
    <lineage>
        <taxon>Eukaryota</taxon>
        <taxon>Metazoa</taxon>
        <taxon>Cnidaria</taxon>
        <taxon>Anthozoa</taxon>
        <taxon>Hexacorallia</taxon>
        <taxon>Scleractinia</taxon>
        <taxon>Astrocoeniina</taxon>
        <taxon>Pocilloporidae</taxon>
        <taxon>Pocillopora</taxon>
    </lineage>
</organism>
<reference evidence="4 5" key="1">
    <citation type="journal article" date="2018" name="Sci. Rep.">
        <title>Comparative analysis of the Pocillopora damicornis genome highlights role of immune system in coral evolution.</title>
        <authorList>
            <person name="Cunning R."/>
            <person name="Bay R.A."/>
            <person name="Gillette P."/>
            <person name="Baker A.C."/>
            <person name="Traylor-Knowles N."/>
        </authorList>
    </citation>
    <scope>NUCLEOTIDE SEQUENCE [LARGE SCALE GENOMIC DNA]</scope>
    <source>
        <strain evidence="4">RSMAS</strain>
        <tissue evidence="4">Whole animal</tissue>
    </source>
</reference>
<dbReference type="SUPFAM" id="SSF48425">
    <property type="entry name" value="Sec7 domain"/>
    <property type="match status" value="1"/>
</dbReference>
<dbReference type="InterPro" id="IPR000904">
    <property type="entry name" value="Sec7_dom"/>
</dbReference>
<feature type="transmembrane region" description="Helical" evidence="2">
    <location>
        <begin position="1950"/>
        <end position="1971"/>
    </location>
</feature>
<dbReference type="Gene3D" id="1.10.1000.11">
    <property type="entry name" value="Arf Nucleotide-binding Site Opener,domain 2"/>
    <property type="match status" value="1"/>
</dbReference>
<sequence length="2197" mass="246055">GVAQALKKAFLQDIANFAIGFCFFMSKVEDQRQMSTRNGVYIVQGEMSLVVAALRRNVRGGSHSHQDEEQDPLLHGFSQLKDQLAAISDLSEVDVNTFLGPFLEVIRSEDTTGPVTGVALSSVNKFLSYGLVDPASESAASGIENLADAVTHARFVGTDPSSDEVVLMKILQVLRTLLLTPVGAHMTNELPQFKEELKSGMIPNIRKVFKRAGAIATGKRKKHMSPKPRRGHFEEMPLATTITTVATTTITSPSDPLKEDIKHENVSETDPTLQENFLQESSEISDCVPGQPVSDGDTGKPAGDCTNLTEPLNEEGPSIASQLMSSEVEGDGLSMEGIVMSEDEREVVCEKSAEEVGADIVASSLITEDDDQVKEIMGSAGPLVPYGLPCIRELFRFLISLINPHDRHNSEAMIHMGLSLLTVALESGSHHIGTFPSLMNFVKDDMCKNLFWLIQCDVLGLFTMAMRVCFLLFEGLRTELKFQMEMFFKKLMDILSLDPQSVPYEKRELTLDAVNQLFRVPNLVMELYLNYDCDVYSTNVFEELCKLLSKNAFPSAGSLYSVHLLSLDALLAVVQNIEEHCHSELLNTVENSTDENNADKCPSKTTGDDDSGIDDKCDSSSLMSPPSPPTSGFAMAKKMTVGVASQELSTQDSAAKSCDHSGDDKSFNSSLGLLLSSHLPAVETLAKLRQRKKILQAGTEQFNNKPKKGIEFLQEQGLLSSPLNHEEMAKFLRENPRLDKKTIGDYLGDKKNTRVLEAFVRSFHFHDSRVDEALRSFLESFRLPGESPVIEHIIEFFSELFYEGNPEPYANKDAVFTLCYAVIMLNVDQHNSNIKQQKPMTCEEFKKNLRKTNGTADFKASMLEEVYHAIRNEEIVMPSERSGKIRENYDWKVLLRRSSSPEGKYINGLGSSFDKDLFLIIWGPTVAALSYVYDNGLEKSVAQKAIVGFRKCALISAHYSLSDVFDNLTGESLSVSFGRNLKSQQSARTLFALAHRHGDILREGWKNIMDCMLQLFKAKLLPKSMVEAEDFVEASGRVSLLPEELPYIRPETSLFSWWFVNPEPASYRGQTTEDKEAQKQAHTCIRDCLPELLITESKFLRPDSLNELIKVLIYNSSIENQESVPYDEEAAVFFLELLIRVVLQNRDRVSALWATVRDHLSNILVNATHHSSIVERSVVGLLRLAIRLLHKEEVSSQVLLTLRILLLMKHDVLQDCGRQISFGLHELIRTNASSITCSRDWVTVFALLECVGAAASLPTVTSSNVAMSTASSDVGSDLTSRDYELADGISNSESEGGSFTSIEADSGLSGSVLGDTWLVITKQDSESSPANQYELTVGAKLNKHDSKSFVKSCQSLAFLIRDNAHVTKENYLHCVHALRLFSEASLNGGAGYRQDGWQLKESTADYKGSWGRSSKKTSSSSSRSKKVSPTGLKTRKSTKSATSSPATSEDEAEIVETINNTYDAMSLQLLELMYTLHTHGRGIFDKFPGMADGSPDVPVHDQSLDFLWTKCWCPLLQGIARLCCDVRRDVRMSALTYLQRALLVQDLQNLSAMEWEACFNKVLFPMLSQLLEVNSNSDPMGVEETRMRAATLLCKVFLQHLTPLLSLSTFTALWLTILEFMDKYMHADKSDLLFEAIPESLKNMLLVMSTAGIFDEEECTLTAGSQSDNRKTPARPESDIHKYSALWQVTWERIDCFLPNLRQELFTPRSQLPVSNIPKLIKWITKTIQTEYDPPPGDDSKMGWRRSRPPRWWMSLWKAVKCVFFIQIIGGLALGSLALLILVLDFNSVDLCYDRQLHGHWNSLPRKIQAIIVTAETLEAYVVQMWPFLLVITMFSWPLVKRLNLLVLNLLGAFFDTCFRLYLQVFEIYEKSWMSFPLNALFLTMVLLNSVLVGREIAKITARDRRRKLRKILKVSSILAAQLAFGIPIALVLVYVLIPLYGQQNETNRAVIAGALPLMTAVPKVIVRLAAQRIDFLHPGDSHVLLSVLYSASAIVFRVMQAELTSLQLFIALSFVHSAVDLLERLTIVVRDYLWYFIYKKCKGDTNAEDALRADRFRTPRSMRLIADMSIQMILGESTALIAAVGFIQLYSFMYNNNSLAFSDLGLVGDFFIRVSIALTIDFVFNSFSFWLQISYLNVAVVKVWKKKWRKHMLVGLILTSVTLCYFTTHLFAVVKGKHTSAARMRHFNCTRPFSRF</sequence>
<dbReference type="SMART" id="SM00222">
    <property type="entry name" value="Sec7"/>
    <property type="match status" value="1"/>
</dbReference>
<gene>
    <name evidence="4" type="ORF">pdam_00007165</name>
</gene>
<dbReference type="EMBL" id="RCHS01003782">
    <property type="protein sequence ID" value="RMX39797.1"/>
    <property type="molecule type" value="Genomic_DNA"/>
</dbReference>
<dbReference type="GO" id="GO:0016192">
    <property type="term" value="P:vesicle-mediated transport"/>
    <property type="evidence" value="ECO:0007669"/>
    <property type="project" value="UniProtKB-ARBA"/>
</dbReference>
<dbReference type="Gene3D" id="1.10.220.20">
    <property type="match status" value="1"/>
</dbReference>
<dbReference type="PANTHER" id="PTHR10663:SF388">
    <property type="entry name" value="GOLGI-SPECIFIC BREFELDIN A-RESISTANCE GUANINE NUCLEOTIDE EXCHANGE FACTOR 1"/>
    <property type="match status" value="1"/>
</dbReference>
<dbReference type="OrthoDB" id="5979997at2759"/>
<dbReference type="InterPro" id="IPR023394">
    <property type="entry name" value="Sec7_C_sf"/>
</dbReference>
<keyword evidence="2" id="KW-0812">Transmembrane</keyword>
<evidence type="ECO:0000259" key="3">
    <source>
        <dbReference type="PROSITE" id="PS50190"/>
    </source>
</evidence>
<dbReference type="InterPro" id="IPR035999">
    <property type="entry name" value="Sec7_dom_sf"/>
</dbReference>
<feature type="region of interest" description="Disordered" evidence="1">
    <location>
        <begin position="592"/>
        <end position="631"/>
    </location>
</feature>
<keyword evidence="2" id="KW-0472">Membrane</keyword>
<evidence type="ECO:0000313" key="4">
    <source>
        <dbReference type="EMBL" id="RMX39797.1"/>
    </source>
</evidence>
<feature type="transmembrane region" description="Helical" evidence="2">
    <location>
        <begin position="1601"/>
        <end position="1621"/>
    </location>
</feature>
<feature type="transmembrane region" description="Helical" evidence="2">
    <location>
        <begin position="1845"/>
        <end position="1863"/>
    </location>
</feature>
<dbReference type="GO" id="GO:0005085">
    <property type="term" value="F:guanyl-nucleotide exchange factor activity"/>
    <property type="evidence" value="ECO:0007669"/>
    <property type="project" value="InterPro"/>
</dbReference>
<evidence type="ECO:0000256" key="2">
    <source>
        <dbReference type="SAM" id="Phobius"/>
    </source>
</evidence>
<dbReference type="GO" id="GO:0005737">
    <property type="term" value="C:cytoplasm"/>
    <property type="evidence" value="ECO:0007669"/>
    <property type="project" value="UniProtKB-ARBA"/>
</dbReference>
<dbReference type="PROSITE" id="PS50190">
    <property type="entry name" value="SEC7"/>
    <property type="match status" value="1"/>
</dbReference>
<dbReference type="STRING" id="46731.A0A3M6TEE0"/>
<feature type="transmembrane region" description="Helical" evidence="2">
    <location>
        <begin position="1762"/>
        <end position="1784"/>
    </location>
</feature>
<dbReference type="InterPro" id="IPR032691">
    <property type="entry name" value="Mon2/Sec7/BIG1-like_HUS"/>
</dbReference>
<feature type="transmembrane region" description="Helical" evidence="2">
    <location>
        <begin position="1915"/>
        <end position="1938"/>
    </location>
</feature>
<protein>
    <recommendedName>
        <fullName evidence="3">SEC7 domain-containing protein</fullName>
    </recommendedName>
</protein>
<evidence type="ECO:0000313" key="5">
    <source>
        <dbReference type="Proteomes" id="UP000275408"/>
    </source>
</evidence>
<feature type="transmembrane region" description="Helical" evidence="2">
    <location>
        <begin position="2111"/>
        <end position="2132"/>
    </location>
</feature>